<dbReference type="EC" id="2.7.13.3" evidence="2"/>
<dbReference type="CDD" id="cd00082">
    <property type="entry name" value="HisKA"/>
    <property type="match status" value="1"/>
</dbReference>
<dbReference type="Pfam" id="PF00512">
    <property type="entry name" value="HisKA"/>
    <property type="match status" value="1"/>
</dbReference>
<dbReference type="EMBL" id="CP063361">
    <property type="protein sequence ID" value="UOD30128.1"/>
    <property type="molecule type" value="Genomic_DNA"/>
</dbReference>
<evidence type="ECO:0000313" key="6">
    <source>
        <dbReference type="EMBL" id="UOD30128.1"/>
    </source>
</evidence>
<dbReference type="PANTHER" id="PTHR42878:SF15">
    <property type="entry name" value="BACTERIOPHYTOCHROME"/>
    <property type="match status" value="1"/>
</dbReference>
<sequence length="300" mass="31921">MALRPEQIASIRWAGKPEKILRVGPLGGRLTPRGSFDEWLETVRGRSEGWSATHLAIARQMQDELHRASIARQTETDLARAQLMAMLGHDLREPLQAIQMAAAVLQQGGAAAPIGLRIQRSSSRMNRLISQVLDMSKIQMGVGLGAQMRRLDLATVIGDVVDEAMTGHPDVCYRLVADAGALVDGDADRLAQLASNLLSNARSHGERTAPIDIVVAAGAKEATFSVSNVAEALDQATVRSLYQPFKAASVHNAHNRGGMGLGLYIAERIVTEHGGTLAYAHAQGRVTFTVTLALAAGAGG</sequence>
<dbReference type="SMART" id="SM00387">
    <property type="entry name" value="HATPase_c"/>
    <property type="match status" value="1"/>
</dbReference>
<dbReference type="SUPFAM" id="SSF55781">
    <property type="entry name" value="GAF domain-like"/>
    <property type="match status" value="1"/>
</dbReference>
<dbReference type="InterPro" id="IPR036097">
    <property type="entry name" value="HisK_dim/P_sf"/>
</dbReference>
<dbReference type="Gene3D" id="3.30.565.10">
    <property type="entry name" value="Histidine kinase-like ATPase, C-terminal domain"/>
    <property type="match status" value="1"/>
</dbReference>
<dbReference type="InterPro" id="IPR003594">
    <property type="entry name" value="HATPase_dom"/>
</dbReference>
<name>A0ABY4AC05_9BURK</name>
<keyword evidence="3" id="KW-0808">Transferase</keyword>
<evidence type="ECO:0000256" key="4">
    <source>
        <dbReference type="ARBA" id="ARBA00022777"/>
    </source>
</evidence>
<keyword evidence="7" id="KW-1185">Reference proteome</keyword>
<evidence type="ECO:0000259" key="5">
    <source>
        <dbReference type="PROSITE" id="PS50109"/>
    </source>
</evidence>
<comment type="catalytic activity">
    <reaction evidence="1">
        <text>ATP + protein L-histidine = ADP + protein N-phospho-L-histidine.</text>
        <dbReference type="EC" id="2.7.13.3"/>
    </reaction>
</comment>
<keyword evidence="4" id="KW-0418">Kinase</keyword>
<dbReference type="Pfam" id="PF00360">
    <property type="entry name" value="PHY"/>
    <property type="match status" value="1"/>
</dbReference>
<dbReference type="SUPFAM" id="SSF55874">
    <property type="entry name" value="ATPase domain of HSP90 chaperone/DNA topoisomerase II/histidine kinase"/>
    <property type="match status" value="1"/>
</dbReference>
<dbReference type="InterPro" id="IPR036890">
    <property type="entry name" value="HATPase_C_sf"/>
</dbReference>
<dbReference type="Gene3D" id="1.10.287.130">
    <property type="match status" value="1"/>
</dbReference>
<dbReference type="InterPro" id="IPR013515">
    <property type="entry name" value="Phytochrome_cen-reg"/>
</dbReference>
<reference evidence="6 7" key="1">
    <citation type="submission" date="2020-10" db="EMBL/GenBank/DDBJ databases">
        <title>Genome analysis of Massilia species.</title>
        <authorList>
            <person name="Jung D.-H."/>
        </authorList>
    </citation>
    <scope>NUCLEOTIDE SEQUENCE [LARGE SCALE GENOMIC DNA]</scope>
    <source>
        <strain evidence="7">sipir</strain>
    </source>
</reference>
<protein>
    <recommendedName>
        <fullName evidence="2">histidine kinase</fullName>
        <ecNumber evidence="2">2.7.13.3</ecNumber>
    </recommendedName>
</protein>
<dbReference type="PROSITE" id="PS50109">
    <property type="entry name" value="HIS_KIN"/>
    <property type="match status" value="1"/>
</dbReference>
<dbReference type="PANTHER" id="PTHR42878">
    <property type="entry name" value="TWO-COMPONENT HISTIDINE KINASE"/>
    <property type="match status" value="1"/>
</dbReference>
<evidence type="ECO:0000256" key="3">
    <source>
        <dbReference type="ARBA" id="ARBA00022679"/>
    </source>
</evidence>
<evidence type="ECO:0000256" key="2">
    <source>
        <dbReference type="ARBA" id="ARBA00012438"/>
    </source>
</evidence>
<dbReference type="InterPro" id="IPR005467">
    <property type="entry name" value="His_kinase_dom"/>
</dbReference>
<dbReference type="Pfam" id="PF02518">
    <property type="entry name" value="HATPase_c"/>
    <property type="match status" value="1"/>
</dbReference>
<evidence type="ECO:0000313" key="7">
    <source>
        <dbReference type="Proteomes" id="UP000831532"/>
    </source>
</evidence>
<evidence type="ECO:0000256" key="1">
    <source>
        <dbReference type="ARBA" id="ARBA00000085"/>
    </source>
</evidence>
<dbReference type="Proteomes" id="UP000831532">
    <property type="component" value="Chromosome"/>
</dbReference>
<organism evidence="6 7">
    <name type="scientific">Massilia violaceinigra</name>
    <dbReference type="NCBI Taxonomy" id="2045208"/>
    <lineage>
        <taxon>Bacteria</taxon>
        <taxon>Pseudomonadati</taxon>
        <taxon>Pseudomonadota</taxon>
        <taxon>Betaproteobacteria</taxon>
        <taxon>Burkholderiales</taxon>
        <taxon>Oxalobacteraceae</taxon>
        <taxon>Telluria group</taxon>
        <taxon>Massilia</taxon>
    </lineage>
</organism>
<proteinExistence type="predicted"/>
<dbReference type="SMART" id="SM00388">
    <property type="entry name" value="HisKA"/>
    <property type="match status" value="1"/>
</dbReference>
<dbReference type="InterPro" id="IPR003661">
    <property type="entry name" value="HisK_dim/P_dom"/>
</dbReference>
<feature type="domain" description="Histidine kinase" evidence="5">
    <location>
        <begin position="86"/>
        <end position="296"/>
    </location>
</feature>
<dbReference type="SUPFAM" id="SSF47384">
    <property type="entry name" value="Homodimeric domain of signal transducing histidine kinase"/>
    <property type="match status" value="1"/>
</dbReference>
<dbReference type="InterPro" id="IPR043150">
    <property type="entry name" value="Phytochrome_PHY_sf"/>
</dbReference>
<gene>
    <name evidence="6" type="ORF">INH39_33105</name>
</gene>
<accession>A0ABY4AC05</accession>
<dbReference type="CDD" id="cd00075">
    <property type="entry name" value="HATPase"/>
    <property type="match status" value="1"/>
</dbReference>
<dbReference type="InterPro" id="IPR050351">
    <property type="entry name" value="BphY/WalK/GraS-like"/>
</dbReference>
<dbReference type="Gene3D" id="3.30.450.270">
    <property type="match status" value="1"/>
</dbReference>